<gene>
    <name evidence="7" type="ORF">HF690_08730</name>
</gene>
<dbReference type="InterPro" id="IPR007630">
    <property type="entry name" value="RNA_pol_sigma70_r4"/>
</dbReference>
<dbReference type="Pfam" id="PF04545">
    <property type="entry name" value="Sigma70_r4"/>
    <property type="match status" value="1"/>
</dbReference>
<name>A0A846ZLG1_9GAMM</name>
<dbReference type="CDD" id="cd06171">
    <property type="entry name" value="Sigma70_r4"/>
    <property type="match status" value="1"/>
</dbReference>
<keyword evidence="8" id="KW-1185">Reference proteome</keyword>
<dbReference type="InterPro" id="IPR013324">
    <property type="entry name" value="RNA_pol_sigma_r3/r4-like"/>
</dbReference>
<comment type="caution">
    <text evidence="7">The sequence shown here is derived from an EMBL/GenBank/DDBJ whole genome shotgun (WGS) entry which is preliminary data.</text>
</comment>
<keyword evidence="1" id="KW-0805">Transcription regulation</keyword>
<dbReference type="InterPro" id="IPR013325">
    <property type="entry name" value="RNA_pol_sigma_r2"/>
</dbReference>
<dbReference type="InterPro" id="IPR014284">
    <property type="entry name" value="RNA_pol_sigma-70_dom"/>
</dbReference>
<dbReference type="PANTHER" id="PTHR30385">
    <property type="entry name" value="SIGMA FACTOR F FLAGELLAR"/>
    <property type="match status" value="1"/>
</dbReference>
<evidence type="ECO:0000256" key="4">
    <source>
        <dbReference type="ARBA" id="ARBA00023163"/>
    </source>
</evidence>
<dbReference type="RefSeq" id="WP_168609173.1">
    <property type="nucleotide sequence ID" value="NZ_JAAZQD010000003.1"/>
</dbReference>
<protein>
    <submittedName>
        <fullName evidence="7">Sigma-70 family RNA polymerase sigma factor</fullName>
    </submittedName>
</protein>
<evidence type="ECO:0000313" key="8">
    <source>
        <dbReference type="Proteomes" id="UP000541636"/>
    </source>
</evidence>
<evidence type="ECO:0000259" key="6">
    <source>
        <dbReference type="Pfam" id="PF04545"/>
    </source>
</evidence>
<dbReference type="GO" id="GO:0003677">
    <property type="term" value="F:DNA binding"/>
    <property type="evidence" value="ECO:0007669"/>
    <property type="project" value="UniProtKB-KW"/>
</dbReference>
<dbReference type="EMBL" id="JAAZQD010000003">
    <property type="protein sequence ID" value="NKZ39034.1"/>
    <property type="molecule type" value="Genomic_DNA"/>
</dbReference>
<feature type="domain" description="RNA polymerase sigma-70 region 2" evidence="5">
    <location>
        <begin position="39"/>
        <end position="96"/>
    </location>
</feature>
<dbReference type="InterPro" id="IPR007627">
    <property type="entry name" value="RNA_pol_sigma70_r2"/>
</dbReference>
<dbReference type="AlphaFoldDB" id="A0A846ZLG1"/>
<dbReference type="GO" id="GO:0006352">
    <property type="term" value="P:DNA-templated transcription initiation"/>
    <property type="evidence" value="ECO:0007669"/>
    <property type="project" value="InterPro"/>
</dbReference>
<dbReference type="GO" id="GO:0016987">
    <property type="term" value="F:sigma factor activity"/>
    <property type="evidence" value="ECO:0007669"/>
    <property type="project" value="UniProtKB-KW"/>
</dbReference>
<dbReference type="Gene3D" id="1.10.1740.10">
    <property type="match status" value="1"/>
</dbReference>
<dbReference type="Gene3D" id="1.20.140.160">
    <property type="match status" value="1"/>
</dbReference>
<proteinExistence type="predicted"/>
<evidence type="ECO:0000256" key="3">
    <source>
        <dbReference type="ARBA" id="ARBA00023125"/>
    </source>
</evidence>
<dbReference type="PRINTS" id="PR00046">
    <property type="entry name" value="SIGMA70FCT"/>
</dbReference>
<dbReference type="NCBIfam" id="TIGR02937">
    <property type="entry name" value="sigma70-ECF"/>
    <property type="match status" value="1"/>
</dbReference>
<dbReference type="InterPro" id="IPR000943">
    <property type="entry name" value="RNA_pol_sigma70"/>
</dbReference>
<feature type="domain" description="RNA polymerase sigma-70 region 4" evidence="6">
    <location>
        <begin position="173"/>
        <end position="221"/>
    </location>
</feature>
<dbReference type="SUPFAM" id="SSF88659">
    <property type="entry name" value="Sigma3 and sigma4 domains of RNA polymerase sigma factors"/>
    <property type="match status" value="1"/>
</dbReference>
<accession>A0A846ZLG1</accession>
<dbReference type="Proteomes" id="UP000541636">
    <property type="component" value="Unassembled WGS sequence"/>
</dbReference>
<evidence type="ECO:0000256" key="1">
    <source>
        <dbReference type="ARBA" id="ARBA00023015"/>
    </source>
</evidence>
<sequence>MEQEERQLWEQWIADRDIEARNALVVYHADWSRLVARDVLVRVRVAQADWADFVQNATIGLIEAVERFDPGMGVSFRSYARHRVRGAVFDGLKDLRSAAYRPYQPKSAQVLGDRVQSLTEGETEDDPVDAFVRLTISLGIGVLLNSDSIPQEAEGTPYTHAERSQMRSMASDAIARLPVRQRDIVRLHYFQHMPFVDIAEMYGVSKGRISQLHRQALDRLRDALRVKREALAC</sequence>
<keyword evidence="4" id="KW-0804">Transcription</keyword>
<evidence type="ECO:0000313" key="7">
    <source>
        <dbReference type="EMBL" id="NKZ39034.1"/>
    </source>
</evidence>
<evidence type="ECO:0000259" key="5">
    <source>
        <dbReference type="Pfam" id="PF04542"/>
    </source>
</evidence>
<dbReference type="Pfam" id="PF04542">
    <property type="entry name" value="Sigma70_r2"/>
    <property type="match status" value="1"/>
</dbReference>
<organism evidence="7 8">
    <name type="scientific">Oleiagrimonas citrea</name>
    <dbReference type="NCBI Taxonomy" id="1665687"/>
    <lineage>
        <taxon>Bacteria</taxon>
        <taxon>Pseudomonadati</taxon>
        <taxon>Pseudomonadota</taxon>
        <taxon>Gammaproteobacteria</taxon>
        <taxon>Lysobacterales</taxon>
        <taxon>Rhodanobacteraceae</taxon>
        <taxon>Oleiagrimonas</taxon>
    </lineage>
</organism>
<evidence type="ECO:0000256" key="2">
    <source>
        <dbReference type="ARBA" id="ARBA00023082"/>
    </source>
</evidence>
<keyword evidence="2" id="KW-0731">Sigma factor</keyword>
<dbReference type="SUPFAM" id="SSF88946">
    <property type="entry name" value="Sigma2 domain of RNA polymerase sigma factors"/>
    <property type="match status" value="1"/>
</dbReference>
<keyword evidence="3" id="KW-0238">DNA-binding</keyword>
<reference evidence="7 8" key="1">
    <citation type="journal article" date="2017" name="Int. J. Syst. Evol. Microbiol.">
        <title>Oleiagrimonas citrea sp. nov., a marine bacterium isolated from tidal flat sediment and emended description of the genus Oleiagrimonas Fang et al. 2015 and Oleiagrimonas soli.</title>
        <authorList>
            <person name="Yang S.H."/>
            <person name="Seo H.S."/>
            <person name="Seong C.N."/>
            <person name="Kwon K.K."/>
        </authorList>
    </citation>
    <scope>NUCLEOTIDE SEQUENCE [LARGE SCALE GENOMIC DNA]</scope>
    <source>
        <strain evidence="7 8">MEBiC09124</strain>
    </source>
</reference>